<dbReference type="HOGENOM" id="CLU_752722_0_0_1"/>
<dbReference type="RefSeq" id="XP_008073782.1">
    <property type="nucleotide sequence ID" value="XM_008075591.1"/>
</dbReference>
<dbReference type="EMBL" id="GL877412">
    <property type="protein sequence ID" value="ELA47800.1"/>
    <property type="molecule type" value="Genomic_DNA"/>
</dbReference>
<evidence type="ECO:0000313" key="3">
    <source>
        <dbReference type="EMBL" id="ELA47800.1"/>
    </source>
</evidence>
<feature type="region of interest" description="Disordered" evidence="1">
    <location>
        <begin position="341"/>
        <end position="368"/>
    </location>
</feature>
<keyword evidence="2" id="KW-0472">Membrane</keyword>
<protein>
    <submittedName>
        <fullName evidence="3">Uncharacterized protein</fullName>
    </submittedName>
</protein>
<sequence length="368" mass="42070">MKKSIYCELICVLMFYVLLGYAVAATLFFYGFKHITSSRQNDNIGFSLKNKEQREVIDKEYDDTDYKRYHDYGADEMAGLELSDANLTDSKTVECDDSGKMPELSSPSEPSDSDTQSIDESIDSSHKLEDNRKDMNKPQYTDVGSDLADKTKIVSKHKKYVPNKNDKLTSSLLDLVRHVEAITESAEVGDNSEHFYESMSAIMECVDEHMKQMDAMDNKDLEELNDEILRHECEVISEDEHFASLNSRNEKSNEEMLQAEGNQVANAPLNEEKLIPQTDLSLTTAKEGWKLFNNQSSMFKRILFGVRDMLAMNDERTDEGNVVEDSIRNKDKVSHQKALFSAKVNFKSHTKSKKNGHKKSSRKLKKRH</sequence>
<dbReference type="VEuPathDB" id="MicrosporidiaDB:VCUG_00761"/>
<reference evidence="4" key="1">
    <citation type="submission" date="2011-03" db="EMBL/GenBank/DDBJ databases">
        <title>The genome sequence of Vavraia culicis strain floridensis.</title>
        <authorList>
            <consortium name="The Broad Institute Genome Sequencing Platform"/>
            <person name="Cuomo C."/>
            <person name="Becnel J."/>
            <person name="Sanscrainte N."/>
            <person name="Young S.K."/>
            <person name="Zeng Q."/>
            <person name="Gargeya S."/>
            <person name="Fitzgerald M."/>
            <person name="Haas B."/>
            <person name="Abouelleil A."/>
            <person name="Alvarado L."/>
            <person name="Arachchi H.M."/>
            <person name="Berlin A."/>
            <person name="Chapman S.B."/>
            <person name="Gearin G."/>
            <person name="Goldberg J."/>
            <person name="Griggs A."/>
            <person name="Gujja S."/>
            <person name="Hansen M."/>
            <person name="Heiman D."/>
            <person name="Howarth C."/>
            <person name="Larimer J."/>
            <person name="Lui A."/>
            <person name="MacDonald P.J.P."/>
            <person name="McCowen C."/>
            <person name="Montmayeur A."/>
            <person name="Murphy C."/>
            <person name="Neiman D."/>
            <person name="Pearson M."/>
            <person name="Priest M."/>
            <person name="Roberts A."/>
            <person name="Saif S."/>
            <person name="Shea T."/>
            <person name="Sisk P."/>
            <person name="Stolte C."/>
            <person name="Sykes S."/>
            <person name="Wortman J."/>
            <person name="Nusbaum C."/>
            <person name="Birren B."/>
        </authorList>
    </citation>
    <scope>NUCLEOTIDE SEQUENCE [LARGE SCALE GENOMIC DNA]</scope>
    <source>
        <strain evidence="4">floridensis</strain>
    </source>
</reference>
<accession>L2GXG8</accession>
<dbReference type="GeneID" id="19878646"/>
<feature type="compositionally biased region" description="Basic residues" evidence="1">
    <location>
        <begin position="346"/>
        <end position="368"/>
    </location>
</feature>
<dbReference type="AlphaFoldDB" id="L2GXG8"/>
<keyword evidence="4" id="KW-1185">Reference proteome</keyword>
<feature type="compositionally biased region" description="Low complexity" evidence="1">
    <location>
        <begin position="102"/>
        <end position="114"/>
    </location>
</feature>
<feature type="compositionally biased region" description="Basic and acidic residues" evidence="1">
    <location>
        <begin position="91"/>
        <end position="100"/>
    </location>
</feature>
<dbReference type="InParanoid" id="L2GXG8"/>
<feature type="region of interest" description="Disordered" evidence="1">
    <location>
        <begin position="91"/>
        <end position="144"/>
    </location>
</feature>
<keyword evidence="2" id="KW-1133">Transmembrane helix</keyword>
<feature type="transmembrane region" description="Helical" evidence="2">
    <location>
        <begin position="12"/>
        <end position="32"/>
    </location>
</feature>
<feature type="compositionally biased region" description="Basic and acidic residues" evidence="1">
    <location>
        <begin position="123"/>
        <end position="136"/>
    </location>
</feature>
<evidence type="ECO:0000313" key="4">
    <source>
        <dbReference type="Proteomes" id="UP000011081"/>
    </source>
</evidence>
<dbReference type="Proteomes" id="UP000011081">
    <property type="component" value="Unassembled WGS sequence"/>
</dbReference>
<proteinExistence type="predicted"/>
<name>L2GXG8_VAVCU</name>
<evidence type="ECO:0000256" key="2">
    <source>
        <dbReference type="SAM" id="Phobius"/>
    </source>
</evidence>
<gene>
    <name evidence="3" type="ORF">VCUG_00761</name>
</gene>
<evidence type="ECO:0000256" key="1">
    <source>
        <dbReference type="SAM" id="MobiDB-lite"/>
    </source>
</evidence>
<keyword evidence="2" id="KW-0812">Transmembrane</keyword>
<organism evidence="3 4">
    <name type="scientific">Vavraia culicis (isolate floridensis)</name>
    <name type="common">Microsporidian parasite</name>
    <dbReference type="NCBI Taxonomy" id="948595"/>
    <lineage>
        <taxon>Eukaryota</taxon>
        <taxon>Fungi</taxon>
        <taxon>Fungi incertae sedis</taxon>
        <taxon>Microsporidia</taxon>
        <taxon>Pleistophoridae</taxon>
        <taxon>Vavraia</taxon>
    </lineage>
</organism>